<comment type="caution">
    <text evidence="1">The sequence shown here is derived from an EMBL/GenBank/DDBJ whole genome shotgun (WGS) entry which is preliminary data.</text>
</comment>
<sequence length="165" mass="18126">MYAAWISVQRAKGEEVLTTDRLVEGFQQVKTGCGSTLRLEFRHEFLRDAIMKQDINSVDLKLVSFSDWNIELESSANTIPSQPPGVKTSICCYESLSLNISVGRRRSWDQLLAGPTKTQAVSSAVGEAKSIGTDQVEASRPPPVALEHSHCGDDISVFGFKLKPD</sequence>
<dbReference type="AlphaFoldDB" id="A0AAD6Y623"/>
<evidence type="ECO:0000313" key="2">
    <source>
        <dbReference type="Proteomes" id="UP001219525"/>
    </source>
</evidence>
<name>A0AAD6Y623_9AGAR</name>
<accession>A0AAD6Y623</accession>
<evidence type="ECO:0000313" key="1">
    <source>
        <dbReference type="EMBL" id="KAJ7198557.1"/>
    </source>
</evidence>
<reference evidence="1" key="1">
    <citation type="submission" date="2023-03" db="EMBL/GenBank/DDBJ databases">
        <title>Massive genome expansion in bonnet fungi (Mycena s.s.) driven by repeated elements and novel gene families across ecological guilds.</title>
        <authorList>
            <consortium name="Lawrence Berkeley National Laboratory"/>
            <person name="Harder C.B."/>
            <person name="Miyauchi S."/>
            <person name="Viragh M."/>
            <person name="Kuo A."/>
            <person name="Thoen E."/>
            <person name="Andreopoulos B."/>
            <person name="Lu D."/>
            <person name="Skrede I."/>
            <person name="Drula E."/>
            <person name="Henrissat B."/>
            <person name="Morin E."/>
            <person name="Kohler A."/>
            <person name="Barry K."/>
            <person name="LaButti K."/>
            <person name="Morin E."/>
            <person name="Salamov A."/>
            <person name="Lipzen A."/>
            <person name="Mereny Z."/>
            <person name="Hegedus B."/>
            <person name="Baldrian P."/>
            <person name="Stursova M."/>
            <person name="Weitz H."/>
            <person name="Taylor A."/>
            <person name="Grigoriev I.V."/>
            <person name="Nagy L.G."/>
            <person name="Martin F."/>
            <person name="Kauserud H."/>
        </authorList>
    </citation>
    <scope>NUCLEOTIDE SEQUENCE</scope>
    <source>
        <strain evidence="1">9144</strain>
    </source>
</reference>
<proteinExistence type="predicted"/>
<organism evidence="1 2">
    <name type="scientific">Mycena pura</name>
    <dbReference type="NCBI Taxonomy" id="153505"/>
    <lineage>
        <taxon>Eukaryota</taxon>
        <taxon>Fungi</taxon>
        <taxon>Dikarya</taxon>
        <taxon>Basidiomycota</taxon>
        <taxon>Agaricomycotina</taxon>
        <taxon>Agaricomycetes</taxon>
        <taxon>Agaricomycetidae</taxon>
        <taxon>Agaricales</taxon>
        <taxon>Marasmiineae</taxon>
        <taxon>Mycenaceae</taxon>
        <taxon>Mycena</taxon>
    </lineage>
</organism>
<gene>
    <name evidence="1" type="ORF">GGX14DRAFT_401919</name>
</gene>
<keyword evidence="2" id="KW-1185">Reference proteome</keyword>
<dbReference type="Proteomes" id="UP001219525">
    <property type="component" value="Unassembled WGS sequence"/>
</dbReference>
<dbReference type="EMBL" id="JARJCW010000072">
    <property type="protein sequence ID" value="KAJ7198557.1"/>
    <property type="molecule type" value="Genomic_DNA"/>
</dbReference>
<protein>
    <submittedName>
        <fullName evidence="1">Uncharacterized protein</fullName>
    </submittedName>
</protein>